<organism evidence="5 6">
    <name type="scientific">Azospirillum himalayense</name>
    <dbReference type="NCBI Taxonomy" id="654847"/>
    <lineage>
        <taxon>Bacteria</taxon>
        <taxon>Pseudomonadati</taxon>
        <taxon>Pseudomonadota</taxon>
        <taxon>Alphaproteobacteria</taxon>
        <taxon>Rhodospirillales</taxon>
        <taxon>Azospirillaceae</taxon>
        <taxon>Azospirillum</taxon>
    </lineage>
</organism>
<keyword evidence="2" id="KW-0521">NADP</keyword>
<accession>A0ABW0GCQ8</accession>
<comment type="caution">
    <text evidence="5">The sequence shown here is derived from an EMBL/GenBank/DDBJ whole genome shotgun (WGS) entry which is preliminary data.</text>
</comment>
<dbReference type="RefSeq" id="WP_376997669.1">
    <property type="nucleotide sequence ID" value="NZ_JBHSLC010000063.1"/>
</dbReference>
<name>A0ABW0GCQ8_9PROT</name>
<reference evidence="6" key="1">
    <citation type="journal article" date="2019" name="Int. J. Syst. Evol. Microbiol.">
        <title>The Global Catalogue of Microorganisms (GCM) 10K type strain sequencing project: providing services to taxonomists for standard genome sequencing and annotation.</title>
        <authorList>
            <consortium name="The Broad Institute Genomics Platform"/>
            <consortium name="The Broad Institute Genome Sequencing Center for Infectious Disease"/>
            <person name="Wu L."/>
            <person name="Ma J."/>
        </authorList>
    </citation>
    <scope>NUCLEOTIDE SEQUENCE [LARGE SCALE GENOMIC DNA]</scope>
    <source>
        <strain evidence="6">CCUG 58760</strain>
    </source>
</reference>
<evidence type="ECO:0000256" key="2">
    <source>
        <dbReference type="ARBA" id="ARBA00022857"/>
    </source>
</evidence>
<dbReference type="Pfam" id="PF01872">
    <property type="entry name" value="RibD_C"/>
    <property type="match status" value="1"/>
</dbReference>
<dbReference type="PANTHER" id="PTHR38011:SF7">
    <property type="entry name" value="2,5-DIAMINO-6-RIBOSYLAMINO-4(3H)-PYRIMIDINONE 5'-PHOSPHATE REDUCTASE"/>
    <property type="match status" value="1"/>
</dbReference>
<evidence type="ECO:0000259" key="4">
    <source>
        <dbReference type="Pfam" id="PF01872"/>
    </source>
</evidence>
<evidence type="ECO:0000313" key="6">
    <source>
        <dbReference type="Proteomes" id="UP001596166"/>
    </source>
</evidence>
<keyword evidence="6" id="KW-1185">Reference proteome</keyword>
<comment type="pathway">
    <text evidence="1">Cofactor biosynthesis; riboflavin biosynthesis.</text>
</comment>
<sequence>MRPKIICHMVSSIDGRLLVDRWTSPAAGVDAGRLLEHYDQVAARFDADGWIVGRKTMEVYAKGVARTPGYGGDGLREPHIADRKGRAVAVAMDPRGTLHYGQDNAGGDHIVAILGEQVSDAYLAELREDGVSYLFAGPVGTDLDQALNTLGDVFGIRILLLEGGGVTNGAFLKAKLIDEISLLVYPGVDGLAGVPSIFECIGSPDERPAAGQSLRHIGTEVLEGGLVWLRYRVEALAAT</sequence>
<dbReference type="InterPro" id="IPR050765">
    <property type="entry name" value="Riboflavin_Biosynth_HTPR"/>
</dbReference>
<evidence type="ECO:0000256" key="1">
    <source>
        <dbReference type="ARBA" id="ARBA00005104"/>
    </source>
</evidence>
<gene>
    <name evidence="5" type="ORF">ACFPMG_23635</name>
</gene>
<proteinExistence type="predicted"/>
<dbReference type="Gene3D" id="3.40.430.10">
    <property type="entry name" value="Dihydrofolate Reductase, subunit A"/>
    <property type="match status" value="1"/>
</dbReference>
<evidence type="ECO:0000313" key="5">
    <source>
        <dbReference type="EMBL" id="MFC5357988.1"/>
    </source>
</evidence>
<dbReference type="PANTHER" id="PTHR38011">
    <property type="entry name" value="DIHYDROFOLATE REDUCTASE FAMILY PROTEIN (AFU_ORTHOLOGUE AFUA_8G06820)"/>
    <property type="match status" value="1"/>
</dbReference>
<dbReference type="Proteomes" id="UP001596166">
    <property type="component" value="Unassembled WGS sequence"/>
</dbReference>
<dbReference type="EMBL" id="JBHSLC010000063">
    <property type="protein sequence ID" value="MFC5357988.1"/>
    <property type="molecule type" value="Genomic_DNA"/>
</dbReference>
<dbReference type="InterPro" id="IPR024072">
    <property type="entry name" value="DHFR-like_dom_sf"/>
</dbReference>
<dbReference type="SUPFAM" id="SSF53597">
    <property type="entry name" value="Dihydrofolate reductase-like"/>
    <property type="match status" value="1"/>
</dbReference>
<keyword evidence="3" id="KW-0560">Oxidoreductase</keyword>
<dbReference type="InterPro" id="IPR002734">
    <property type="entry name" value="RibDG_C"/>
</dbReference>
<protein>
    <submittedName>
        <fullName evidence="5">Dihydrofolate reductase family protein</fullName>
    </submittedName>
</protein>
<evidence type="ECO:0000256" key="3">
    <source>
        <dbReference type="ARBA" id="ARBA00023002"/>
    </source>
</evidence>
<feature type="domain" description="Bacterial bifunctional deaminase-reductase C-terminal" evidence="4">
    <location>
        <begin position="3"/>
        <end position="204"/>
    </location>
</feature>